<keyword evidence="2" id="KW-0732">Signal</keyword>
<evidence type="ECO:0000259" key="5">
    <source>
        <dbReference type="Pfam" id="PF07940"/>
    </source>
</evidence>
<evidence type="ECO:0000313" key="8">
    <source>
        <dbReference type="Proteomes" id="UP001597438"/>
    </source>
</evidence>
<evidence type="ECO:0000313" key="7">
    <source>
        <dbReference type="EMBL" id="MFD2832461.1"/>
    </source>
</evidence>
<evidence type="ECO:0000256" key="4">
    <source>
        <dbReference type="ARBA" id="ARBA00023239"/>
    </source>
</evidence>
<dbReference type="RefSeq" id="WP_378212203.1">
    <property type="nucleotide sequence ID" value="NZ_JBHUOJ010000008.1"/>
</dbReference>
<dbReference type="InterPro" id="IPR008929">
    <property type="entry name" value="Chondroitin_lyas"/>
</dbReference>
<feature type="domain" description="Heparinase II/III-like C-terminal" evidence="5">
    <location>
        <begin position="434"/>
        <end position="617"/>
    </location>
</feature>
<dbReference type="Proteomes" id="UP001597438">
    <property type="component" value="Unassembled WGS sequence"/>
</dbReference>
<dbReference type="InterPro" id="IPR031680">
    <property type="entry name" value="Hepar_II_III_N"/>
</dbReference>
<gene>
    <name evidence="7" type="ORF">ACFSYS_04120</name>
</gene>
<dbReference type="PANTHER" id="PTHR39210">
    <property type="entry name" value="HEPARIN-SULFATE LYASE"/>
    <property type="match status" value="1"/>
</dbReference>
<dbReference type="Gene3D" id="1.50.10.100">
    <property type="entry name" value="Chondroitin AC/alginate lyase"/>
    <property type="match status" value="1"/>
</dbReference>
<comment type="subcellular location">
    <subcellularLocation>
        <location evidence="1">Periplasm</location>
    </subcellularLocation>
</comment>
<protein>
    <submittedName>
        <fullName evidence="7">Alginate lyase family protein</fullName>
    </submittedName>
</protein>
<dbReference type="Pfam" id="PF16889">
    <property type="entry name" value="Hepar_II_III_N"/>
    <property type="match status" value="1"/>
</dbReference>
<keyword evidence="4 7" id="KW-0456">Lyase</keyword>
<dbReference type="Gene3D" id="2.70.98.70">
    <property type="match status" value="1"/>
</dbReference>
<evidence type="ECO:0000256" key="3">
    <source>
        <dbReference type="ARBA" id="ARBA00022764"/>
    </source>
</evidence>
<name>A0ABW5X049_9FLAO</name>
<sequence length="718" mass="84150">MKITLFFCLVVMYSFPYYIVGQEETSILRNIHSNYPGLEKVQRALDEKDQKSAKTAFLNYFQQKENLYIKVSAEDTQKLKKEFLQDAERSLATADEISNRYFLFRYPWDMEKTNIPFQFKKEIDWEANPFGDPEWTFMLNRHRYWQDLGKAYLLTGKEKYAKTFIKQVTHWITNNPISEKTKQSSWRRIEAGIRTENWIKSYEYFKGSKHITPEFLQMFLNSLAQHAEYLNEDFSKFSQTSNWGVLEFQGLFQIALFIPEFKQAETWRKNAIKNLARTAKYQILEDGTQWEQSPMYHNEVFHSFLNVVLLSQRKAIELPKIITKKTRAMAFANIAWQKPNYHQPLLGDSDDTDLRDLLTTAGIVFMNPTIKSRAFPEADYENEFLFDKQIKTASKNLEGQVPDFLSVFHENSGDLYSRSSWEEDAFYSSLHLKRLGGGHAHDDLLHFSLFAFGRDYLIDPGRFTYLDNKWRQYFKDSRSHNTLAVDGKPNSMYATAWSNVFDAKEEGVFTRTEKDFDYAEAINTAYMRLEDPVIIQRRMLYLKPDVWLLVDSFEAGKNHTYSQFFNFPNKKVIVGNNSVTTSYEEKNLVIQSLKPVNISLQDAWFSSEYNLKKESLKAEFSIEKEGFGSFISLLYFPERSIVSFKKIPVYNRQDKLLLDEEAEALKLSFPDKEYTLLVAHDASDELTHFFYVEGEALLGKVVLVEINDNTRKVIVLKP</sequence>
<proteinExistence type="predicted"/>
<feature type="domain" description="Heparin-sulfate lyase N-terminal" evidence="6">
    <location>
        <begin position="30"/>
        <end position="354"/>
    </location>
</feature>
<evidence type="ECO:0000256" key="2">
    <source>
        <dbReference type="ARBA" id="ARBA00022729"/>
    </source>
</evidence>
<dbReference type="Pfam" id="PF07940">
    <property type="entry name" value="Hepar_II_III_C"/>
    <property type="match status" value="1"/>
</dbReference>
<evidence type="ECO:0000256" key="1">
    <source>
        <dbReference type="ARBA" id="ARBA00004418"/>
    </source>
</evidence>
<dbReference type="PANTHER" id="PTHR39210:SF1">
    <property type="entry name" value="HEPARIN-SULFATE LYASE"/>
    <property type="match status" value="1"/>
</dbReference>
<dbReference type="InterPro" id="IPR012480">
    <property type="entry name" value="Hepar_II_III_C"/>
</dbReference>
<keyword evidence="3" id="KW-0574">Periplasm</keyword>
<dbReference type="EMBL" id="JBHUOJ010000008">
    <property type="protein sequence ID" value="MFD2832461.1"/>
    <property type="molecule type" value="Genomic_DNA"/>
</dbReference>
<evidence type="ECO:0000259" key="6">
    <source>
        <dbReference type="Pfam" id="PF16889"/>
    </source>
</evidence>
<keyword evidence="8" id="KW-1185">Reference proteome</keyword>
<dbReference type="SUPFAM" id="SSF48230">
    <property type="entry name" value="Chondroitin AC/alginate lyase"/>
    <property type="match status" value="1"/>
</dbReference>
<reference evidence="8" key="1">
    <citation type="journal article" date="2019" name="Int. J. Syst. Evol. Microbiol.">
        <title>The Global Catalogue of Microorganisms (GCM) 10K type strain sequencing project: providing services to taxonomists for standard genome sequencing and annotation.</title>
        <authorList>
            <consortium name="The Broad Institute Genomics Platform"/>
            <consortium name="The Broad Institute Genome Sequencing Center for Infectious Disease"/>
            <person name="Wu L."/>
            <person name="Ma J."/>
        </authorList>
    </citation>
    <scope>NUCLEOTIDE SEQUENCE [LARGE SCALE GENOMIC DNA]</scope>
    <source>
        <strain evidence="8">KCTC 52925</strain>
    </source>
</reference>
<comment type="caution">
    <text evidence="7">The sequence shown here is derived from an EMBL/GenBank/DDBJ whole genome shotgun (WGS) entry which is preliminary data.</text>
</comment>
<accession>A0ABW5X049</accession>
<organism evidence="7 8">
    <name type="scientific">Christiangramia antarctica</name>
    <dbReference type="NCBI Taxonomy" id="2058158"/>
    <lineage>
        <taxon>Bacteria</taxon>
        <taxon>Pseudomonadati</taxon>
        <taxon>Bacteroidota</taxon>
        <taxon>Flavobacteriia</taxon>
        <taxon>Flavobacteriales</taxon>
        <taxon>Flavobacteriaceae</taxon>
        <taxon>Christiangramia</taxon>
    </lineage>
</organism>
<dbReference type="GO" id="GO:0016829">
    <property type="term" value="F:lyase activity"/>
    <property type="evidence" value="ECO:0007669"/>
    <property type="project" value="UniProtKB-KW"/>
</dbReference>